<dbReference type="InterPro" id="IPR003593">
    <property type="entry name" value="AAA+_ATPase"/>
</dbReference>
<dbReference type="SUPFAM" id="SSF52540">
    <property type="entry name" value="P-loop containing nucleoside triphosphate hydrolases"/>
    <property type="match status" value="1"/>
</dbReference>
<proteinExistence type="predicted"/>
<dbReference type="EMBL" id="UINC01021203">
    <property type="protein sequence ID" value="SVA88253.1"/>
    <property type="molecule type" value="Genomic_DNA"/>
</dbReference>
<dbReference type="Gene3D" id="3.40.50.300">
    <property type="entry name" value="P-loop containing nucleotide triphosphate hydrolases"/>
    <property type="match status" value="1"/>
</dbReference>
<dbReference type="GO" id="GO:0005829">
    <property type="term" value="C:cytosol"/>
    <property type="evidence" value="ECO:0007669"/>
    <property type="project" value="TreeGrafter"/>
</dbReference>
<dbReference type="InterPro" id="IPR027417">
    <property type="entry name" value="P-loop_NTPase"/>
</dbReference>
<dbReference type="PROSITE" id="PS51199">
    <property type="entry name" value="SF4_HELICASE"/>
    <property type="match status" value="1"/>
</dbReference>
<dbReference type="GO" id="GO:0003678">
    <property type="term" value="F:DNA helicase activity"/>
    <property type="evidence" value="ECO:0007669"/>
    <property type="project" value="InterPro"/>
</dbReference>
<feature type="region of interest" description="Disordered" evidence="2">
    <location>
        <begin position="414"/>
        <end position="449"/>
    </location>
</feature>
<dbReference type="GO" id="GO:0005524">
    <property type="term" value="F:ATP binding"/>
    <property type="evidence" value="ECO:0007669"/>
    <property type="project" value="InterPro"/>
</dbReference>
<dbReference type="GO" id="GO:1990077">
    <property type="term" value="C:primosome complex"/>
    <property type="evidence" value="ECO:0007669"/>
    <property type="project" value="UniProtKB-KW"/>
</dbReference>
<dbReference type="InterPro" id="IPR007694">
    <property type="entry name" value="DNA_helicase_DnaB-like_C"/>
</dbReference>
<dbReference type="AlphaFoldDB" id="A0A381ZHM2"/>
<sequence length="472" mass="53048">MTKQNIDYSYNIQKTYLEIMLSDAQTFVRCQGIFDPTLFDRKLQTTAQFLQDFVAEHNVLPTQDIINSSCDVKLEPSKDLNEQHYDWLLNDFETFCRHKSLEKAILQGADLLEKGDYGPVEDLVKKAVQIGLQKDLGTDYFKEPKQRLLALKNNNGQVSTGWETLDRKLFGGFNSGELNIFAGGSGAGKSLFLANLGVNWVLKGLNVVIITLELSEQLVAMRVDSMLTEVPTREIFKDLDGVEMKVRLVGRKAGALQIKYMPSGKNTNDIRSFVKEYEIKTGLKIDVLLVDYLDLLMPLSKKVSPSDLYVKDKFVSEELRNLSMELGIIFVTASQLNRQSVEEIEFDHSHIAGGLSKIQTADNVIGIFTSRAMRERGRYQIQLMKTRSSSGIGSKIDLMFDIDSLRITDLDEEESYSGATSNSPILAGLKKTSTVEEDEPIKEPNEGMAVPKVHAETDSTKLRQFLNNLNTD</sequence>
<protein>
    <recommendedName>
        <fullName evidence="3">SF4 helicase domain-containing protein</fullName>
    </recommendedName>
</protein>
<organism evidence="4">
    <name type="scientific">marine metagenome</name>
    <dbReference type="NCBI Taxonomy" id="408172"/>
    <lineage>
        <taxon>unclassified sequences</taxon>
        <taxon>metagenomes</taxon>
        <taxon>ecological metagenomes</taxon>
    </lineage>
</organism>
<keyword evidence="1" id="KW-0639">Primosome</keyword>
<dbReference type="Pfam" id="PF03796">
    <property type="entry name" value="DnaB_C"/>
    <property type="match status" value="1"/>
</dbReference>
<feature type="domain" description="SF4 helicase" evidence="3">
    <location>
        <begin position="151"/>
        <end position="414"/>
    </location>
</feature>
<evidence type="ECO:0000256" key="2">
    <source>
        <dbReference type="SAM" id="MobiDB-lite"/>
    </source>
</evidence>
<name>A0A381ZHM2_9ZZZZ</name>
<evidence type="ECO:0000259" key="3">
    <source>
        <dbReference type="PROSITE" id="PS51199"/>
    </source>
</evidence>
<accession>A0A381ZHM2</accession>
<evidence type="ECO:0000313" key="4">
    <source>
        <dbReference type="EMBL" id="SVA88253.1"/>
    </source>
</evidence>
<dbReference type="GO" id="GO:0006269">
    <property type="term" value="P:DNA replication, synthesis of primer"/>
    <property type="evidence" value="ECO:0007669"/>
    <property type="project" value="UniProtKB-KW"/>
</dbReference>
<dbReference type="SMART" id="SM00382">
    <property type="entry name" value="AAA"/>
    <property type="match status" value="1"/>
</dbReference>
<dbReference type="PANTHER" id="PTHR30153">
    <property type="entry name" value="REPLICATIVE DNA HELICASE DNAB"/>
    <property type="match status" value="1"/>
</dbReference>
<reference evidence="4" key="1">
    <citation type="submission" date="2018-05" db="EMBL/GenBank/DDBJ databases">
        <authorList>
            <person name="Lanie J.A."/>
            <person name="Ng W.-L."/>
            <person name="Kazmierczak K.M."/>
            <person name="Andrzejewski T.M."/>
            <person name="Davidsen T.M."/>
            <person name="Wayne K.J."/>
            <person name="Tettelin H."/>
            <person name="Glass J.I."/>
            <person name="Rusch D."/>
            <person name="Podicherti R."/>
            <person name="Tsui H.-C.T."/>
            <person name="Winkler M.E."/>
        </authorList>
    </citation>
    <scope>NUCLEOTIDE SEQUENCE</scope>
</reference>
<dbReference type="PANTHER" id="PTHR30153:SF2">
    <property type="entry name" value="REPLICATIVE DNA HELICASE"/>
    <property type="match status" value="1"/>
</dbReference>
<gene>
    <name evidence="4" type="ORF">METZ01_LOCUS141107</name>
</gene>
<evidence type="ECO:0000256" key="1">
    <source>
        <dbReference type="ARBA" id="ARBA00022515"/>
    </source>
</evidence>